<dbReference type="EMBL" id="LGRX02004400">
    <property type="protein sequence ID" value="KAK3280417.1"/>
    <property type="molecule type" value="Genomic_DNA"/>
</dbReference>
<protein>
    <recommendedName>
        <fullName evidence="3">Glutathione S-transferase</fullName>
    </recommendedName>
</protein>
<gene>
    <name evidence="1" type="ORF">CYMTET_11743</name>
</gene>
<accession>A0AAE0GLN4</accession>
<evidence type="ECO:0000313" key="1">
    <source>
        <dbReference type="EMBL" id="KAK3280417.1"/>
    </source>
</evidence>
<comment type="caution">
    <text evidence="1">The sequence shown here is derived from an EMBL/GenBank/DDBJ whole genome shotgun (WGS) entry which is preliminary data.</text>
</comment>
<proteinExistence type="predicted"/>
<organism evidence="1 2">
    <name type="scientific">Cymbomonas tetramitiformis</name>
    <dbReference type="NCBI Taxonomy" id="36881"/>
    <lineage>
        <taxon>Eukaryota</taxon>
        <taxon>Viridiplantae</taxon>
        <taxon>Chlorophyta</taxon>
        <taxon>Pyramimonadophyceae</taxon>
        <taxon>Pyramimonadales</taxon>
        <taxon>Pyramimonadaceae</taxon>
        <taxon>Cymbomonas</taxon>
    </lineage>
</organism>
<evidence type="ECO:0000313" key="2">
    <source>
        <dbReference type="Proteomes" id="UP001190700"/>
    </source>
</evidence>
<dbReference type="SUPFAM" id="SSF47616">
    <property type="entry name" value="GST C-terminal domain-like"/>
    <property type="match status" value="1"/>
</dbReference>
<reference evidence="1 2" key="1">
    <citation type="journal article" date="2015" name="Genome Biol. Evol.">
        <title>Comparative Genomics of a Bacterivorous Green Alga Reveals Evolutionary Causalities and Consequences of Phago-Mixotrophic Mode of Nutrition.</title>
        <authorList>
            <person name="Burns J.A."/>
            <person name="Paasch A."/>
            <person name="Narechania A."/>
            <person name="Kim E."/>
        </authorList>
    </citation>
    <scope>NUCLEOTIDE SEQUENCE [LARGE SCALE GENOMIC DNA]</scope>
    <source>
        <strain evidence="1 2">PLY_AMNH</strain>
    </source>
</reference>
<keyword evidence="2" id="KW-1185">Reference proteome</keyword>
<evidence type="ECO:0008006" key="3">
    <source>
        <dbReference type="Google" id="ProtNLM"/>
    </source>
</evidence>
<dbReference type="InterPro" id="IPR036282">
    <property type="entry name" value="Glutathione-S-Trfase_C_sf"/>
</dbReference>
<name>A0AAE0GLN4_9CHLO</name>
<dbReference type="Proteomes" id="UP001190700">
    <property type="component" value="Unassembled WGS sequence"/>
</dbReference>
<dbReference type="AlphaFoldDB" id="A0AAE0GLN4"/>
<dbReference type="Gene3D" id="1.20.1050.10">
    <property type="match status" value="1"/>
</dbReference>
<sequence length="300" mass="33580">MVRPDGTYAVDSTPLILELEGSFPGRHVVPLNMGQAFLAAFVEDFADEWLTKVMFECRFHTAEDSHFGAAWQGWQGYPELHKTTGISEDMLELSLDAFAERQRKRRGRVVGSPWEVVVFTLRRVCAILKESIRAGHPFLFGSRPTIADFGVYGQLSQLAKDRTVCSVVQEYPEAWGWVWKMDDLSGYEAPVDDPSVPQESPKAVLELLRLASKTYIPFLLENARAVHEGKSVVEVEILDGRFTHSQPSFKYQATYCLPQLRKQYAALTGDDLKYVNTTLLQAGCYNAFASGSACVPSSKL</sequence>